<dbReference type="Pfam" id="PF13784">
    <property type="entry name" value="Fic_N"/>
    <property type="match status" value="1"/>
</dbReference>
<gene>
    <name evidence="2" type="ORF">EKG83_03025</name>
</gene>
<dbReference type="OrthoDB" id="9813719at2"/>
<evidence type="ECO:0000313" key="2">
    <source>
        <dbReference type="EMBL" id="QFZ16577.1"/>
    </source>
</evidence>
<keyword evidence="3" id="KW-1185">Reference proteome</keyword>
<evidence type="ECO:0000313" key="3">
    <source>
        <dbReference type="Proteomes" id="UP000325787"/>
    </source>
</evidence>
<feature type="domain" description="Fido" evidence="1">
    <location>
        <begin position="198"/>
        <end position="344"/>
    </location>
</feature>
<accession>A0A5Q0GR86</accession>
<protein>
    <recommendedName>
        <fullName evidence="1">Fido domain-containing protein</fullName>
    </recommendedName>
</protein>
<organism evidence="2 3">
    <name type="scientific">Saccharothrix syringae</name>
    <name type="common">Nocardiopsis syringae</name>
    <dbReference type="NCBI Taxonomy" id="103733"/>
    <lineage>
        <taxon>Bacteria</taxon>
        <taxon>Bacillati</taxon>
        <taxon>Actinomycetota</taxon>
        <taxon>Actinomycetes</taxon>
        <taxon>Pseudonocardiales</taxon>
        <taxon>Pseudonocardiaceae</taxon>
        <taxon>Saccharothrix</taxon>
    </lineage>
</organism>
<dbReference type="Proteomes" id="UP000325787">
    <property type="component" value="Chromosome"/>
</dbReference>
<dbReference type="KEGG" id="ssyi:EKG83_03025"/>
<proteinExistence type="predicted"/>
<dbReference type="InterPro" id="IPR036597">
    <property type="entry name" value="Fido-like_dom_sf"/>
</dbReference>
<dbReference type="Gene3D" id="1.10.3290.10">
    <property type="entry name" value="Fido-like domain"/>
    <property type="match status" value="1"/>
</dbReference>
<dbReference type="SUPFAM" id="SSF140931">
    <property type="entry name" value="Fic-like"/>
    <property type="match status" value="1"/>
</dbReference>
<evidence type="ECO:0000259" key="1">
    <source>
        <dbReference type="PROSITE" id="PS51459"/>
    </source>
</evidence>
<dbReference type="EMBL" id="CP034550">
    <property type="protein sequence ID" value="QFZ16577.1"/>
    <property type="molecule type" value="Genomic_DNA"/>
</dbReference>
<sequence length="450" mass="49007">MTSDDALPQFCGMQDLSSYPNGPARSCRSCVVVEKRTTHIVPSSVFSYIVFAVSQPPSGASALPPGQWVPVPDTTGPAGVPRALRREGAYLPPPLPSDLVLPPATYRVCAEAEHALGRLDEAVRRSERGPGLVRATRIRDAVASAGMSGTATTLREAFAAELLSARGAPRRDALGRDLEPYLRAYELGLARVRAGAPADTALVGEMSACMTGRDERGAEDALRRAPGWLGVTPRRAYLLTATGAHLVGALEQWNTWVREEDAQPRVAKAALAHYQLEVLQPFPTANGHVARAFTAVELVRCGLLHDQVLPLSVWLPGALPEYQRRIRAVVDTRLVHPWVEFYAGVIRDQALAQLNLVAALEALAAEHARLLPLKGTRPRVAVDLIDWPVVDHQAICDRYGVTRRAASGYTAELVRKKILVQWKLKGHRSLFVCWKVLRLLSRNPATSAMP</sequence>
<reference evidence="3" key="1">
    <citation type="journal article" date="2021" name="Curr. Microbiol.">
        <title>Complete genome of nocamycin-producing strain Saccharothrix syringae NRRL B-16468 reveals the biosynthetic potential for secondary metabolites.</title>
        <authorList>
            <person name="Mo X."/>
            <person name="Yang S."/>
        </authorList>
    </citation>
    <scope>NUCLEOTIDE SEQUENCE [LARGE SCALE GENOMIC DNA]</scope>
    <source>
        <strain evidence="3">ATCC 51364 / DSM 43886 / JCM 6844 / KCTC 9398 / NBRC 14523 / NRRL B-16468 / INA 2240</strain>
    </source>
</reference>
<dbReference type="AlphaFoldDB" id="A0A5Q0GR86"/>
<dbReference type="InterPro" id="IPR003812">
    <property type="entry name" value="Fido"/>
</dbReference>
<name>A0A5Q0GR86_SACSY</name>
<dbReference type="InterPro" id="IPR025758">
    <property type="entry name" value="Fic/DOC_N"/>
</dbReference>
<dbReference type="Pfam" id="PF02661">
    <property type="entry name" value="Fic"/>
    <property type="match status" value="1"/>
</dbReference>
<dbReference type="PROSITE" id="PS51459">
    <property type="entry name" value="FIDO"/>
    <property type="match status" value="1"/>
</dbReference>